<dbReference type="EMBL" id="BPLF01000003">
    <property type="protein sequence ID" value="GIX64191.1"/>
    <property type="molecule type" value="Genomic_DNA"/>
</dbReference>
<keyword evidence="2" id="KW-1133">Transmembrane helix</keyword>
<feature type="region of interest" description="Disordered" evidence="1">
    <location>
        <begin position="1"/>
        <end position="21"/>
    </location>
</feature>
<protein>
    <submittedName>
        <fullName evidence="3">Extracellular matrix-binding ebh</fullName>
    </submittedName>
</protein>
<evidence type="ECO:0000256" key="1">
    <source>
        <dbReference type="SAM" id="MobiDB-lite"/>
    </source>
</evidence>
<reference evidence="3 4" key="1">
    <citation type="submission" date="2021-06" db="EMBL/GenBank/DDBJ databases">
        <title>Genome sequence of Babesia caballi.</title>
        <authorList>
            <person name="Yamagishi J."/>
            <person name="Kidaka T."/>
            <person name="Ochi A."/>
        </authorList>
    </citation>
    <scope>NUCLEOTIDE SEQUENCE [LARGE SCALE GENOMIC DNA]</scope>
    <source>
        <strain evidence="3">USDA-D6B2</strain>
    </source>
</reference>
<evidence type="ECO:0000313" key="4">
    <source>
        <dbReference type="Proteomes" id="UP001497744"/>
    </source>
</evidence>
<dbReference type="Pfam" id="PF12785">
    <property type="entry name" value="VESA1_N"/>
    <property type="match status" value="1"/>
</dbReference>
<accession>A0AAV4LWH2</accession>
<sequence length="1092" mass="120157">MDCNLRVTGKDGQDSGGGTNDLAGEVKKLLESVENSGTGLSAEIQKVTQALTPGSSGLIAKLAEGLQQFIGYEGGNNTHGLITGAGIAPSNMATHRLCDATIAFTIGVLEGCKRHSDLKASHNKNHLDNVNKALKELYGKYGSGSTGLKGLASSVGSILSGVGGSNVSGFIKDIGTALKKFNQVQGPPSDTAENVAGQIEQYLKGVFKGSWGSANAVDGKLKAVVTALKSQDTYDPSRANGKIEEVGKQLIPTETPGLTRVKDALNDGKQAFIWQLQKGNYTATNYEKLSASNRTFNTTHAKIFLACLPLIFNNLSYFYWQCRDGGAWNNQNLTGGSLSPFMEGHWFRNSYMNENMTGTSVVKNVMNAKFQEFNTAATQQNSYSDFIKNFRSKGEQTWRGGSSSASTSNYLSAIYMLCYCYFRCQQLKNAKEAFRSPKTIREMLYFLAALQLSPQYDEFDRYVTSHFRTLLGKQSEDSTADSDLKLPVADSNISSQGTDTLSAADVKSYLLSTATFLPGVLGLLQGSSTSDDPWLHRLFSNSEFSFRYSSVPSLLNSLSNCAYALQFQLGFLYQQCRHDLKNCGWNNCYFGSEIKPKGSGSAVASHICPGLKCKDPFNCWHNDDENTSHSGPDSRGCSHNDYRQNPPGTYLFKWCGYGTDSSLQAFVTDCIEGMCRQHPAASYHLGNCSGSLCHVPMGFQSKDLRGFASGYYINFIFKPLCDGATSPLRQLCEKLGCLTKRTPRTLGDIFGFLWHLNGQLFPIRPNLTVNQSLLEFFKSISPTSSTINLDSEPSVFLKTIYDKISQIKVSASKGIEKSLLTVYSAIPFLYQLFMVNSKDSLPVRLFYLNDTDHNSDGNKPYTGNHDNLYSLHNPQCKDLQNRSCGQYLSPLCYSTGTTFDPRHASSYLSWVLYLADDLESGFQEMLDELRNIDCSKTGCKSSCNHASGTHGATSGPECSCPSVVHCGGVLPLFYRHGFYYYSIGDLSNGTNKRRCSQFATQLQKVIKGAAPLDNLITTIDTFLYAIRWEFFSKLSGFWAIYIGLILYTFFFLLDTLRVRSHLKLISSHMVPPLALLTSGKPLPITKLTYIGQ</sequence>
<keyword evidence="2" id="KW-0472">Membrane</keyword>
<organism evidence="3 4">
    <name type="scientific">Babesia caballi</name>
    <dbReference type="NCBI Taxonomy" id="5871"/>
    <lineage>
        <taxon>Eukaryota</taxon>
        <taxon>Sar</taxon>
        <taxon>Alveolata</taxon>
        <taxon>Apicomplexa</taxon>
        <taxon>Aconoidasida</taxon>
        <taxon>Piroplasmida</taxon>
        <taxon>Babesiidae</taxon>
        <taxon>Babesia</taxon>
    </lineage>
</organism>
<evidence type="ECO:0000313" key="3">
    <source>
        <dbReference type="EMBL" id="GIX64191.1"/>
    </source>
</evidence>
<comment type="caution">
    <text evidence="3">The sequence shown here is derived from an EMBL/GenBank/DDBJ whole genome shotgun (WGS) entry which is preliminary data.</text>
</comment>
<dbReference type="InterPro" id="IPR024751">
    <property type="entry name" value="VESA1"/>
</dbReference>
<dbReference type="GeneID" id="94195672"/>
<name>A0AAV4LWH2_BABCB</name>
<evidence type="ECO:0000256" key="2">
    <source>
        <dbReference type="SAM" id="Phobius"/>
    </source>
</evidence>
<keyword evidence="2" id="KW-0812">Transmembrane</keyword>
<dbReference type="Proteomes" id="UP001497744">
    <property type="component" value="Unassembled WGS sequence"/>
</dbReference>
<keyword evidence="4" id="KW-1185">Reference proteome</keyword>
<dbReference type="AlphaFoldDB" id="A0AAV4LWH2"/>
<feature type="transmembrane region" description="Helical" evidence="2">
    <location>
        <begin position="1036"/>
        <end position="1053"/>
    </location>
</feature>
<gene>
    <name evidence="3" type="ORF">BcabD6B2_36260</name>
</gene>
<dbReference type="RefSeq" id="XP_067716260.1">
    <property type="nucleotide sequence ID" value="XM_067860159.1"/>
</dbReference>
<proteinExistence type="predicted"/>